<feature type="domain" description="Trimeric autotransporter adhesin YadA-like head" evidence="13">
    <location>
        <begin position="155"/>
        <end position="171"/>
    </location>
</feature>
<sequence>MNKNSLKLTALAIAVSASCSVQAAKEAGSIVVDKAKSSLTLSVPTPNTQAQPANSNYEPIDVTKSKASLVVGFNNLIPNKYATDTVIYGNNNVATYKMTTEDNNNDQIPDLDITKADKNKSLDNWATKSVISGFNNVIVDSGITIGRNNFAWKGVAMGESANAVGQNTIAISGTANDAFAQAVGSSSRALGTGSMAYGSYAKADGMQSMALGYHSIAEGQNNLALGSGSVAKTSVAKAYDPTAAVIPVPTLAELAKEQGLEAEYKNAVATINSTATAEYLKIRNASNAAVAKRKKATGSLEQHLAERDYLRLLSAYNGLDQSVTQTIKDNALKKLKDAKAKYDAFITLTPEEEAEIHQAEAALVNYVQTEAGHQVEADYRAAVKVIADLQAQLPSTTGAEVATVSFGTGNSSETRNFGPATRRLINVAAGADNTDAVNVSQLKGAVKLTKDLEAAVGYTPEEIQKIVKGEADAPKTVAERLNALEQNHSAQDLALANDRKLNKLAQRVDKMDKKRKAGSASALATAGLMQAYQPGQKSLTAAMGQYQGQAAIAVGYSRLSDDGKYGIKLSLNTNTEKEVGATAGFGYFWQ</sequence>
<feature type="chain" id="PRO_5040910886" evidence="11">
    <location>
        <begin position="24"/>
        <end position="590"/>
    </location>
</feature>
<reference evidence="15" key="1">
    <citation type="submission" date="2022-11" db="EMBL/GenBank/DDBJ databases">
        <authorList>
            <person name="Kamali M."/>
            <person name="Peak L."/>
            <person name="Go Y.Y."/>
            <person name="Balasuriya U.B.R."/>
            <person name="Carossino M."/>
        </authorList>
    </citation>
    <scope>NUCLEOTIDE SEQUENCE</scope>
    <source>
        <strain evidence="15">4524</strain>
    </source>
</reference>
<proteinExistence type="inferred from homology"/>
<feature type="signal peptide" evidence="11">
    <location>
        <begin position="1"/>
        <end position="23"/>
    </location>
</feature>
<name>A0A9X4G1V4_ACTEU</name>
<keyword evidence="8" id="KW-0653">Protein transport</keyword>
<keyword evidence="4" id="KW-0813">Transport</keyword>
<dbReference type="Pfam" id="PF05658">
    <property type="entry name" value="YadA_head"/>
    <property type="match status" value="3"/>
</dbReference>
<evidence type="ECO:0000259" key="12">
    <source>
        <dbReference type="Pfam" id="PF03895"/>
    </source>
</evidence>
<accession>A0A9X4G1V4</accession>
<dbReference type="Pfam" id="PF05662">
    <property type="entry name" value="YadA_stalk"/>
    <property type="match status" value="1"/>
</dbReference>
<evidence type="ECO:0000259" key="14">
    <source>
        <dbReference type="Pfam" id="PF05662"/>
    </source>
</evidence>
<evidence type="ECO:0000256" key="11">
    <source>
        <dbReference type="SAM" id="SignalP"/>
    </source>
</evidence>
<keyword evidence="10" id="KW-0998">Cell outer membrane</keyword>
<dbReference type="InterPro" id="IPR045584">
    <property type="entry name" value="Pilin-like"/>
</dbReference>
<dbReference type="SUPFAM" id="SSF101967">
    <property type="entry name" value="Adhesin YadA, collagen-binding domain"/>
    <property type="match status" value="1"/>
</dbReference>
<evidence type="ECO:0000256" key="6">
    <source>
        <dbReference type="ARBA" id="ARBA00022692"/>
    </source>
</evidence>
<dbReference type="EMBL" id="JAPHVQ010000001">
    <property type="protein sequence ID" value="MDE8033558.1"/>
    <property type="molecule type" value="Genomic_DNA"/>
</dbReference>
<dbReference type="InterPro" id="IPR005594">
    <property type="entry name" value="YadA_C"/>
</dbReference>
<protein>
    <submittedName>
        <fullName evidence="15">YadA-like family protein</fullName>
    </submittedName>
</protein>
<keyword evidence="9" id="KW-0472">Membrane</keyword>
<evidence type="ECO:0000256" key="8">
    <source>
        <dbReference type="ARBA" id="ARBA00022927"/>
    </source>
</evidence>
<feature type="domain" description="Trimeric autotransporter adhesin YadA-like head" evidence="13">
    <location>
        <begin position="182"/>
        <end position="201"/>
    </location>
</feature>
<reference evidence="15" key="2">
    <citation type="journal article" date="2023" name="Pathogens">
        <title>Pathological Features and Genomic Characterization of an Actinobacillus equuli subsp. equuli Bearing Unique Virulence-Associated Genes from an Adult Horse with Pleuropneumonia.</title>
        <authorList>
            <person name="Kamali M."/>
            <person name="Carossino M."/>
            <person name="Del Piero F."/>
            <person name="Peak L."/>
            <person name="Mitchell M.S."/>
            <person name="Willette J."/>
            <person name="Baker R."/>
            <person name="Li F."/>
            <person name="Kenez A."/>
            <person name="Balasuriya U.B.R."/>
            <person name="Go Y.Y."/>
        </authorList>
    </citation>
    <scope>NUCLEOTIDE SEQUENCE</scope>
    <source>
        <strain evidence="15">4524</strain>
    </source>
</reference>
<dbReference type="PROSITE" id="PS51257">
    <property type="entry name" value="PROKAR_LIPOPROTEIN"/>
    <property type="match status" value="1"/>
</dbReference>
<dbReference type="SUPFAM" id="SSF54523">
    <property type="entry name" value="Pili subunits"/>
    <property type="match status" value="1"/>
</dbReference>
<keyword evidence="16" id="KW-1185">Reference proteome</keyword>
<evidence type="ECO:0000256" key="9">
    <source>
        <dbReference type="ARBA" id="ARBA00023136"/>
    </source>
</evidence>
<evidence type="ECO:0000256" key="3">
    <source>
        <dbReference type="ARBA" id="ARBA00005848"/>
    </source>
</evidence>
<dbReference type="AlphaFoldDB" id="A0A9X4G1V4"/>
<evidence type="ECO:0000313" key="16">
    <source>
        <dbReference type="Proteomes" id="UP001142444"/>
    </source>
</evidence>
<evidence type="ECO:0000256" key="2">
    <source>
        <dbReference type="ARBA" id="ARBA00004442"/>
    </source>
</evidence>
<feature type="domain" description="Trimeric autotransporter adhesin YadA-like C-terminal membrane anchor" evidence="12">
    <location>
        <begin position="529"/>
        <end position="589"/>
    </location>
</feature>
<dbReference type="InterPro" id="IPR008640">
    <property type="entry name" value="Adhesin_Head_dom"/>
</dbReference>
<comment type="subcellular location">
    <subcellularLocation>
        <location evidence="2">Cell outer membrane</location>
    </subcellularLocation>
    <subcellularLocation>
        <location evidence="1">Cell surface</location>
    </subcellularLocation>
</comment>
<evidence type="ECO:0000256" key="1">
    <source>
        <dbReference type="ARBA" id="ARBA00004241"/>
    </source>
</evidence>
<evidence type="ECO:0000313" key="15">
    <source>
        <dbReference type="EMBL" id="MDE8033558.1"/>
    </source>
</evidence>
<evidence type="ECO:0000256" key="10">
    <source>
        <dbReference type="ARBA" id="ARBA00023237"/>
    </source>
</evidence>
<comment type="similarity">
    <text evidence="3">Belongs to the autotransporter-2 (AT-2) (TC 1.B.40) family.</text>
</comment>
<dbReference type="GO" id="GO:0009986">
    <property type="term" value="C:cell surface"/>
    <property type="evidence" value="ECO:0007669"/>
    <property type="project" value="UniProtKB-SubCell"/>
</dbReference>
<dbReference type="GO" id="GO:0015031">
    <property type="term" value="P:protein transport"/>
    <property type="evidence" value="ECO:0007669"/>
    <property type="project" value="UniProtKB-KW"/>
</dbReference>
<comment type="caution">
    <text evidence="15">The sequence shown here is derived from an EMBL/GenBank/DDBJ whole genome shotgun (WGS) entry which is preliminary data.</text>
</comment>
<dbReference type="RefSeq" id="WP_275216929.1">
    <property type="nucleotide sequence ID" value="NZ_JAPHVQ010000001.1"/>
</dbReference>
<feature type="domain" description="Trimeric autotransporter adhesin YadA-like head" evidence="13">
    <location>
        <begin position="203"/>
        <end position="229"/>
    </location>
</feature>
<keyword evidence="6" id="KW-0812">Transmembrane</keyword>
<evidence type="ECO:0000256" key="5">
    <source>
        <dbReference type="ARBA" id="ARBA00022452"/>
    </source>
</evidence>
<dbReference type="CDD" id="cd12820">
    <property type="entry name" value="LbR_YadA-like"/>
    <property type="match status" value="1"/>
</dbReference>
<feature type="domain" description="Trimeric autotransporter adhesin YadA-like stalk" evidence="14">
    <location>
        <begin position="423"/>
        <end position="446"/>
    </location>
</feature>
<keyword evidence="5" id="KW-1134">Transmembrane beta strand</keyword>
<dbReference type="Gene3D" id="2.150.10.10">
    <property type="entry name" value="Serralysin-like metalloprotease, C-terminal"/>
    <property type="match status" value="2"/>
</dbReference>
<dbReference type="Gene3D" id="3.30.1300.30">
    <property type="entry name" value="GSPII I/J protein-like"/>
    <property type="match status" value="1"/>
</dbReference>
<dbReference type="Pfam" id="PF03895">
    <property type="entry name" value="YadA_anchor"/>
    <property type="match status" value="1"/>
</dbReference>
<dbReference type="GO" id="GO:0009279">
    <property type="term" value="C:cell outer membrane"/>
    <property type="evidence" value="ECO:0007669"/>
    <property type="project" value="UniProtKB-SubCell"/>
</dbReference>
<dbReference type="InterPro" id="IPR011049">
    <property type="entry name" value="Serralysin-like_metalloprot_C"/>
</dbReference>
<evidence type="ECO:0000256" key="7">
    <source>
        <dbReference type="ARBA" id="ARBA00022729"/>
    </source>
</evidence>
<dbReference type="InterPro" id="IPR008635">
    <property type="entry name" value="Coiled_stalk_dom"/>
</dbReference>
<keyword evidence="7 11" id="KW-0732">Signal</keyword>
<dbReference type="Proteomes" id="UP001142444">
    <property type="component" value="Unassembled WGS sequence"/>
</dbReference>
<evidence type="ECO:0000256" key="4">
    <source>
        <dbReference type="ARBA" id="ARBA00022448"/>
    </source>
</evidence>
<gene>
    <name evidence="15" type="ORF">OQ257_00005</name>
</gene>
<organism evidence="15 16">
    <name type="scientific">Actinobacillus equuli subsp. equuli</name>
    <dbReference type="NCBI Taxonomy" id="202947"/>
    <lineage>
        <taxon>Bacteria</taxon>
        <taxon>Pseudomonadati</taxon>
        <taxon>Pseudomonadota</taxon>
        <taxon>Gammaproteobacteria</taxon>
        <taxon>Pasteurellales</taxon>
        <taxon>Pasteurellaceae</taxon>
        <taxon>Actinobacillus</taxon>
    </lineage>
</organism>
<evidence type="ECO:0000259" key="13">
    <source>
        <dbReference type="Pfam" id="PF05658"/>
    </source>
</evidence>